<dbReference type="EC" id="1.3.1.-" evidence="2"/>
<evidence type="ECO:0000313" key="2">
    <source>
        <dbReference type="EMBL" id="MPM80285.1"/>
    </source>
</evidence>
<sequence>MQQTACDGVMVGRAAIGNPWIFANSDRSLVNKEEIYNVLSWHLNEGVALYGPNVAVPMFRKHLIRYLQGYLTTSDIRRHIFNIVDPDFLLAEIKKLMEL</sequence>
<accession>A0A645CTR5</accession>
<dbReference type="InterPro" id="IPR024036">
    <property type="entry name" value="tRNA-dHydroUridine_Synthase_C"/>
</dbReference>
<dbReference type="Gene3D" id="1.10.1200.80">
    <property type="entry name" value="Putative flavin oxidoreducatase, domain 2"/>
    <property type="match status" value="1"/>
</dbReference>
<comment type="caution">
    <text evidence="2">The sequence shown here is derived from an EMBL/GenBank/DDBJ whole genome shotgun (WGS) entry which is preliminary data.</text>
</comment>
<dbReference type="InterPro" id="IPR013785">
    <property type="entry name" value="Aldolase_TIM"/>
</dbReference>
<protein>
    <submittedName>
        <fullName evidence="2">tRNA-dihydrouridine synthase B</fullName>
        <ecNumber evidence="2">1.3.1.-</ecNumber>
    </submittedName>
</protein>
<dbReference type="Gene3D" id="3.20.20.70">
    <property type="entry name" value="Aldolase class I"/>
    <property type="match status" value="1"/>
</dbReference>
<reference evidence="2" key="1">
    <citation type="submission" date="2019-08" db="EMBL/GenBank/DDBJ databases">
        <authorList>
            <person name="Kucharzyk K."/>
            <person name="Murdoch R.W."/>
            <person name="Higgins S."/>
            <person name="Loffler F."/>
        </authorList>
    </citation>
    <scope>NUCLEOTIDE SEQUENCE</scope>
</reference>
<dbReference type="AlphaFoldDB" id="A0A645CTR5"/>
<dbReference type="GO" id="GO:0016491">
    <property type="term" value="F:oxidoreductase activity"/>
    <property type="evidence" value="ECO:0007669"/>
    <property type="project" value="UniProtKB-KW"/>
</dbReference>
<gene>
    <name evidence="2" type="primary">dusB_2</name>
    <name evidence="2" type="ORF">SDC9_127332</name>
</gene>
<organism evidence="2">
    <name type="scientific">bioreactor metagenome</name>
    <dbReference type="NCBI Taxonomy" id="1076179"/>
    <lineage>
        <taxon>unclassified sequences</taxon>
        <taxon>metagenomes</taxon>
        <taxon>ecological metagenomes</taxon>
    </lineage>
</organism>
<dbReference type="Pfam" id="PF01207">
    <property type="entry name" value="Dus"/>
    <property type="match status" value="1"/>
</dbReference>
<feature type="domain" description="DUS-like FMN-binding" evidence="1">
    <location>
        <begin position="1"/>
        <end position="89"/>
    </location>
</feature>
<dbReference type="EMBL" id="VSSQ01029949">
    <property type="protein sequence ID" value="MPM80285.1"/>
    <property type="molecule type" value="Genomic_DNA"/>
</dbReference>
<proteinExistence type="predicted"/>
<dbReference type="InterPro" id="IPR035587">
    <property type="entry name" value="DUS-like_FMN-bd"/>
</dbReference>
<evidence type="ECO:0000259" key="1">
    <source>
        <dbReference type="Pfam" id="PF01207"/>
    </source>
</evidence>
<dbReference type="SUPFAM" id="SSF51395">
    <property type="entry name" value="FMN-linked oxidoreductases"/>
    <property type="match status" value="1"/>
</dbReference>
<name>A0A645CTR5_9ZZZZ</name>
<keyword evidence="2" id="KW-0560">Oxidoreductase</keyword>